<proteinExistence type="predicted"/>
<name>A0A7R6NFC9_9CHLO</name>
<accession>A0A7R6NFC9</accession>
<dbReference type="AlphaFoldDB" id="A0A7R6NFC9"/>
<dbReference type="EMBL" id="MH013467">
    <property type="protein sequence ID" value="AZP40106.1"/>
    <property type="molecule type" value="Genomic_DNA"/>
</dbReference>
<dbReference type="RefSeq" id="YP_010003062.1">
    <property type="nucleotide sequence ID" value="NC_053253.1"/>
</dbReference>
<organism evidence="1">
    <name type="scientific">Ulva sp. TM637</name>
    <dbReference type="NCBI Taxonomy" id="2496872"/>
    <lineage>
        <taxon>Eukaryota</taxon>
        <taxon>Viridiplantae</taxon>
        <taxon>Chlorophyta</taxon>
        <taxon>core chlorophytes</taxon>
        <taxon>Ulvophyceae</taxon>
        <taxon>OUU clade</taxon>
        <taxon>Ulvales</taxon>
        <taxon>Ulvaceae</taxon>
        <taxon>Ulva</taxon>
    </lineage>
</organism>
<geneLocation type="mitochondrion" evidence="1"/>
<protein>
    <submittedName>
        <fullName evidence="1">Uncharacterized protein</fullName>
    </submittedName>
</protein>
<dbReference type="InterPro" id="IPR043502">
    <property type="entry name" value="DNA/RNA_pol_sf"/>
</dbReference>
<dbReference type="GeneID" id="63032536"/>
<evidence type="ECO:0000313" key="1">
    <source>
        <dbReference type="EMBL" id="AZP40106.1"/>
    </source>
</evidence>
<keyword evidence="1" id="KW-0496">Mitochondrion</keyword>
<dbReference type="SUPFAM" id="SSF56672">
    <property type="entry name" value="DNA/RNA polymerases"/>
    <property type="match status" value="1"/>
</dbReference>
<gene>
    <name evidence="1" type="primary">orf290</name>
</gene>
<reference evidence="1" key="1">
    <citation type="submission" date="2018-02" db="EMBL/GenBank/DDBJ databases">
        <title>The complete mitochondrial genome sequence of the green macroalga Ulva sp. TM637.</title>
        <authorList>
            <person name="Liu F."/>
            <person name="Melton J.T. III."/>
        </authorList>
    </citation>
    <scope>NUCLEOTIDE SEQUENCE</scope>
</reference>
<sequence>MDKPLKGLLIDEDGKYVGNNLDTRPRVKAGDWLNTLRWDIEMHLIGLISKKLDTKQRALISEYSTELAKSITEELINKELLASYKTVEKSIEKADKIKTPRYFIWNATNFLIFPKVFSLPMVVPPNDWIINDNNGADNGGYLLSELTNISYQGFLDSKSSRTHEHRLKIQKLDHINKLQKVKFSINNPIVSFYKRYTKELTDTGQVLLDDRWLQPTSEMCLEITRTHSNILTNPDQIREAVDKELESKRNETLRNQEALAIATLYCNKAVYWPAVQDFRGLSSWKFKYSK</sequence>